<accession>A0AAD8BL48</accession>
<name>A0AAD8BL48_BIOPF</name>
<keyword evidence="2" id="KW-1185">Reference proteome</keyword>
<reference evidence="1" key="2">
    <citation type="submission" date="2023-04" db="EMBL/GenBank/DDBJ databases">
        <authorList>
            <person name="Bu L."/>
            <person name="Lu L."/>
            <person name="Laidemitt M.R."/>
            <person name="Zhang S.M."/>
            <person name="Mutuku M."/>
            <person name="Mkoji G."/>
            <person name="Steinauer M."/>
            <person name="Loker E.S."/>
        </authorList>
    </citation>
    <scope>NUCLEOTIDE SEQUENCE</scope>
    <source>
        <strain evidence="1">KasaAsao</strain>
        <tissue evidence="1">Whole Snail</tissue>
    </source>
</reference>
<gene>
    <name evidence="1" type="ORF">Bpfe_014089</name>
</gene>
<proteinExistence type="predicted"/>
<feature type="non-terminal residue" evidence="1">
    <location>
        <position position="65"/>
    </location>
</feature>
<reference evidence="1" key="1">
    <citation type="journal article" date="2023" name="PLoS Negl. Trop. Dis.">
        <title>A genome sequence for Biomphalaria pfeifferi, the major vector snail for the human-infecting parasite Schistosoma mansoni.</title>
        <authorList>
            <person name="Bu L."/>
            <person name="Lu L."/>
            <person name="Laidemitt M.R."/>
            <person name="Zhang S.M."/>
            <person name="Mutuku M."/>
            <person name="Mkoji G."/>
            <person name="Steinauer M."/>
            <person name="Loker E.S."/>
        </authorList>
    </citation>
    <scope>NUCLEOTIDE SEQUENCE</scope>
    <source>
        <strain evidence="1">KasaAsao</strain>
    </source>
</reference>
<organism evidence="1 2">
    <name type="scientific">Biomphalaria pfeifferi</name>
    <name type="common">Bloodfluke planorb</name>
    <name type="synonym">Freshwater snail</name>
    <dbReference type="NCBI Taxonomy" id="112525"/>
    <lineage>
        <taxon>Eukaryota</taxon>
        <taxon>Metazoa</taxon>
        <taxon>Spiralia</taxon>
        <taxon>Lophotrochozoa</taxon>
        <taxon>Mollusca</taxon>
        <taxon>Gastropoda</taxon>
        <taxon>Heterobranchia</taxon>
        <taxon>Euthyneura</taxon>
        <taxon>Panpulmonata</taxon>
        <taxon>Hygrophila</taxon>
        <taxon>Lymnaeoidea</taxon>
        <taxon>Planorbidae</taxon>
        <taxon>Biomphalaria</taxon>
    </lineage>
</organism>
<comment type="caution">
    <text evidence="1">The sequence shown here is derived from an EMBL/GenBank/DDBJ whole genome shotgun (WGS) entry which is preliminary data.</text>
</comment>
<protein>
    <submittedName>
        <fullName evidence="1">Uncharacterized protein</fullName>
    </submittedName>
</protein>
<dbReference type="AlphaFoldDB" id="A0AAD8BL48"/>
<evidence type="ECO:0000313" key="2">
    <source>
        <dbReference type="Proteomes" id="UP001233172"/>
    </source>
</evidence>
<dbReference type="Proteomes" id="UP001233172">
    <property type="component" value="Unassembled WGS sequence"/>
</dbReference>
<dbReference type="EMBL" id="JASAOG010000061">
    <property type="protein sequence ID" value="KAK0056593.1"/>
    <property type="molecule type" value="Genomic_DNA"/>
</dbReference>
<feature type="non-terminal residue" evidence="1">
    <location>
        <position position="1"/>
    </location>
</feature>
<evidence type="ECO:0000313" key="1">
    <source>
        <dbReference type="EMBL" id="KAK0056593.1"/>
    </source>
</evidence>
<sequence length="65" mass="7770">IHDTEKLNWTQLELKVKHVTHLIIDEWMVSTPKFDLPEHLTNVTYWTSLFENSMTSLADRLQMKD</sequence>